<feature type="domain" description="Glycosyl transferase family 1" evidence="1">
    <location>
        <begin position="203"/>
        <end position="369"/>
    </location>
</feature>
<dbReference type="InterPro" id="IPR028098">
    <property type="entry name" value="Glyco_trans_4-like_N"/>
</dbReference>
<organism evidence="3 4">
    <name type="scientific">Candidatus Yanofskybacteria bacterium RIFCSPHIGHO2_02_FULL_38_22b</name>
    <dbReference type="NCBI Taxonomy" id="1802673"/>
    <lineage>
        <taxon>Bacteria</taxon>
        <taxon>Candidatus Yanofskyibacteriota</taxon>
    </lineage>
</organism>
<accession>A0A1F8F0I3</accession>
<evidence type="ECO:0000259" key="1">
    <source>
        <dbReference type="Pfam" id="PF00534"/>
    </source>
</evidence>
<reference evidence="3 4" key="1">
    <citation type="journal article" date="2016" name="Nat. Commun.">
        <title>Thousands of microbial genomes shed light on interconnected biogeochemical processes in an aquifer system.</title>
        <authorList>
            <person name="Anantharaman K."/>
            <person name="Brown C.T."/>
            <person name="Hug L.A."/>
            <person name="Sharon I."/>
            <person name="Castelle C.J."/>
            <person name="Probst A.J."/>
            <person name="Thomas B.C."/>
            <person name="Singh A."/>
            <person name="Wilkins M.J."/>
            <person name="Karaoz U."/>
            <person name="Brodie E.L."/>
            <person name="Williams K.H."/>
            <person name="Hubbard S.S."/>
            <person name="Banfield J.F."/>
        </authorList>
    </citation>
    <scope>NUCLEOTIDE SEQUENCE [LARGE SCALE GENOMIC DNA]</scope>
</reference>
<evidence type="ECO:0000313" key="4">
    <source>
        <dbReference type="Proteomes" id="UP000176834"/>
    </source>
</evidence>
<comment type="caution">
    <text evidence="3">The sequence shown here is derived from an EMBL/GenBank/DDBJ whole genome shotgun (WGS) entry which is preliminary data.</text>
</comment>
<dbReference type="AlphaFoldDB" id="A0A1F8F0I3"/>
<sequence>MEEKSTQKPKILILSTAYLPHVGGSELAIKNITDRINDFEFDLITARLDKKSLKHQIDGNVSIFRVGGFFSLTKGLLPKNFLPLAIFFKAKSLIKQNNYKLIHAFQASGAAGAGWLLKFFYPQLPFIITMQEGKELEKQGFLINFFRKLIIKKIDRATAISNYLKNYIFKIKPSLQVELIPNGVDPKMFAREFSYGDMAGLENKLGIKADDKVIISSSRLVPKNGIDLLIEAIYILATSDKRQVTSNYKLLLVGDGPLLVSLKFKVKSLNLESKVIFTGAVNNLELPLYLKISDVFVRPSRSEGLGISFLEAMAAGIPIIATKIGGIPDFLEDRKTGLFCTLDPSDIASKINIIFENDTLRQQIIKNSRLLVEEKYDWDKISKQYENIYYHPGL</sequence>
<evidence type="ECO:0008006" key="5">
    <source>
        <dbReference type="Google" id="ProtNLM"/>
    </source>
</evidence>
<dbReference type="Proteomes" id="UP000176834">
    <property type="component" value="Unassembled WGS sequence"/>
</dbReference>
<dbReference type="EMBL" id="MGJN01000018">
    <property type="protein sequence ID" value="OGN06623.1"/>
    <property type="molecule type" value="Genomic_DNA"/>
</dbReference>
<dbReference type="PANTHER" id="PTHR45947">
    <property type="entry name" value="SULFOQUINOVOSYL TRANSFERASE SQD2"/>
    <property type="match status" value="1"/>
</dbReference>
<evidence type="ECO:0000313" key="3">
    <source>
        <dbReference type="EMBL" id="OGN06623.1"/>
    </source>
</evidence>
<dbReference type="Gene3D" id="3.40.50.2000">
    <property type="entry name" value="Glycogen Phosphorylase B"/>
    <property type="match status" value="2"/>
</dbReference>
<proteinExistence type="predicted"/>
<dbReference type="CDD" id="cd03801">
    <property type="entry name" value="GT4_PimA-like"/>
    <property type="match status" value="1"/>
</dbReference>
<dbReference type="InterPro" id="IPR001296">
    <property type="entry name" value="Glyco_trans_1"/>
</dbReference>
<gene>
    <name evidence="3" type="ORF">A3B86_00310</name>
</gene>
<feature type="domain" description="Glycosyltransferase subfamily 4-like N-terminal" evidence="2">
    <location>
        <begin position="36"/>
        <end position="186"/>
    </location>
</feature>
<dbReference type="GO" id="GO:0016757">
    <property type="term" value="F:glycosyltransferase activity"/>
    <property type="evidence" value="ECO:0007669"/>
    <property type="project" value="InterPro"/>
</dbReference>
<name>A0A1F8F0I3_9BACT</name>
<dbReference type="Pfam" id="PF00534">
    <property type="entry name" value="Glycos_transf_1"/>
    <property type="match status" value="1"/>
</dbReference>
<dbReference type="PANTHER" id="PTHR45947:SF14">
    <property type="entry name" value="SLL1723 PROTEIN"/>
    <property type="match status" value="1"/>
</dbReference>
<evidence type="ECO:0000259" key="2">
    <source>
        <dbReference type="Pfam" id="PF13439"/>
    </source>
</evidence>
<dbReference type="InterPro" id="IPR050194">
    <property type="entry name" value="Glycosyltransferase_grp1"/>
</dbReference>
<dbReference type="SUPFAM" id="SSF53756">
    <property type="entry name" value="UDP-Glycosyltransferase/glycogen phosphorylase"/>
    <property type="match status" value="1"/>
</dbReference>
<dbReference type="Pfam" id="PF13439">
    <property type="entry name" value="Glyco_transf_4"/>
    <property type="match status" value="1"/>
</dbReference>
<protein>
    <recommendedName>
        <fullName evidence="5">Glycosyl transferase family 1 domain-containing protein</fullName>
    </recommendedName>
</protein>